<evidence type="ECO:0000256" key="1">
    <source>
        <dbReference type="ARBA" id="ARBA00004370"/>
    </source>
</evidence>
<dbReference type="InterPro" id="IPR038379">
    <property type="entry name" value="SecE_sf"/>
</dbReference>
<dbReference type="EMBL" id="DWXE01000030">
    <property type="protein sequence ID" value="HJB91531.1"/>
    <property type="molecule type" value="Genomic_DNA"/>
</dbReference>
<evidence type="ECO:0000313" key="11">
    <source>
        <dbReference type="Proteomes" id="UP000886883"/>
    </source>
</evidence>
<reference evidence="10" key="2">
    <citation type="submission" date="2021-04" db="EMBL/GenBank/DDBJ databases">
        <authorList>
            <person name="Gilroy R."/>
        </authorList>
    </citation>
    <scope>NUCLEOTIDE SEQUENCE</scope>
    <source>
        <strain evidence="10">USAMLcec3-2134</strain>
    </source>
</reference>
<keyword evidence="5 9" id="KW-0653">Protein transport</keyword>
<evidence type="ECO:0000256" key="6">
    <source>
        <dbReference type="ARBA" id="ARBA00022989"/>
    </source>
</evidence>
<evidence type="ECO:0000256" key="2">
    <source>
        <dbReference type="ARBA" id="ARBA00022448"/>
    </source>
</evidence>
<dbReference type="GO" id="GO:0008320">
    <property type="term" value="F:protein transmembrane transporter activity"/>
    <property type="evidence" value="ECO:0007669"/>
    <property type="project" value="UniProtKB-UniRule"/>
</dbReference>
<keyword evidence="2 9" id="KW-0813">Transport</keyword>
<dbReference type="PANTHER" id="PTHR33910:SF1">
    <property type="entry name" value="PROTEIN TRANSLOCASE SUBUNIT SECE"/>
    <property type="match status" value="1"/>
</dbReference>
<dbReference type="GO" id="GO:0009306">
    <property type="term" value="P:protein secretion"/>
    <property type="evidence" value="ECO:0007669"/>
    <property type="project" value="UniProtKB-UniRule"/>
</dbReference>
<evidence type="ECO:0000256" key="3">
    <source>
        <dbReference type="ARBA" id="ARBA00022475"/>
    </source>
</evidence>
<dbReference type="NCBIfam" id="TIGR00964">
    <property type="entry name" value="secE_bact"/>
    <property type="match status" value="1"/>
</dbReference>
<protein>
    <recommendedName>
        <fullName evidence="9">Protein translocase subunit SecE</fullName>
    </recommendedName>
</protein>
<dbReference type="GO" id="GO:0006605">
    <property type="term" value="P:protein targeting"/>
    <property type="evidence" value="ECO:0007669"/>
    <property type="project" value="UniProtKB-UniRule"/>
</dbReference>
<comment type="subcellular location">
    <subcellularLocation>
        <location evidence="9">Cell membrane</location>
        <topology evidence="9">Single-pass membrane protein</topology>
    </subcellularLocation>
    <subcellularLocation>
        <location evidence="1">Membrane</location>
    </subcellularLocation>
</comment>
<accession>A0A9D2MT70</accession>
<organism evidence="10 11">
    <name type="scientific">Candidatus Eisenbergiella merdigallinarum</name>
    <dbReference type="NCBI Taxonomy" id="2838552"/>
    <lineage>
        <taxon>Bacteria</taxon>
        <taxon>Bacillati</taxon>
        <taxon>Bacillota</taxon>
        <taxon>Clostridia</taxon>
        <taxon>Lachnospirales</taxon>
        <taxon>Lachnospiraceae</taxon>
        <taxon>Eisenbergiella</taxon>
    </lineage>
</organism>
<evidence type="ECO:0000256" key="7">
    <source>
        <dbReference type="ARBA" id="ARBA00023010"/>
    </source>
</evidence>
<proteinExistence type="inferred from homology"/>
<dbReference type="PANTHER" id="PTHR33910">
    <property type="entry name" value="PROTEIN TRANSLOCASE SUBUNIT SECE"/>
    <property type="match status" value="1"/>
</dbReference>
<evidence type="ECO:0000256" key="4">
    <source>
        <dbReference type="ARBA" id="ARBA00022692"/>
    </source>
</evidence>
<feature type="transmembrane region" description="Helical" evidence="9">
    <location>
        <begin position="35"/>
        <end position="55"/>
    </location>
</feature>
<dbReference type="GO" id="GO:0005886">
    <property type="term" value="C:plasma membrane"/>
    <property type="evidence" value="ECO:0007669"/>
    <property type="project" value="UniProtKB-SubCell"/>
</dbReference>
<keyword evidence="6 9" id="KW-1133">Transmembrane helix</keyword>
<evidence type="ECO:0000256" key="9">
    <source>
        <dbReference type="HAMAP-Rule" id="MF_00422"/>
    </source>
</evidence>
<keyword evidence="3 9" id="KW-1003">Cell membrane</keyword>
<keyword evidence="8 9" id="KW-0472">Membrane</keyword>
<gene>
    <name evidence="9 10" type="primary">secE</name>
    <name evidence="10" type="ORF">H9763_08715</name>
</gene>
<reference evidence="10" key="1">
    <citation type="journal article" date="2021" name="PeerJ">
        <title>Extensive microbial diversity within the chicken gut microbiome revealed by metagenomics and culture.</title>
        <authorList>
            <person name="Gilroy R."/>
            <person name="Ravi A."/>
            <person name="Getino M."/>
            <person name="Pursley I."/>
            <person name="Horton D.L."/>
            <person name="Alikhan N.F."/>
            <person name="Baker D."/>
            <person name="Gharbi K."/>
            <person name="Hall N."/>
            <person name="Watson M."/>
            <person name="Adriaenssens E.M."/>
            <person name="Foster-Nyarko E."/>
            <person name="Jarju S."/>
            <person name="Secka A."/>
            <person name="Antonio M."/>
            <person name="Oren A."/>
            <person name="Chaudhuri R.R."/>
            <person name="La Ragione R."/>
            <person name="Hildebrand F."/>
            <person name="Pallen M.J."/>
        </authorList>
    </citation>
    <scope>NUCLEOTIDE SEQUENCE</scope>
    <source>
        <strain evidence="10">USAMLcec3-2134</strain>
    </source>
</reference>
<dbReference type="Proteomes" id="UP000886883">
    <property type="component" value="Unassembled WGS sequence"/>
</dbReference>
<dbReference type="InterPro" id="IPR005807">
    <property type="entry name" value="SecE_bac"/>
</dbReference>
<dbReference type="Pfam" id="PF00584">
    <property type="entry name" value="SecE"/>
    <property type="match status" value="1"/>
</dbReference>
<sequence length="65" mass="7327">MSNEQKAPKIRFFDGVKAEFKKIIWPDKNTLLKQSVAVVIVSVALGVIIAILDMIMQYGINFLTM</sequence>
<name>A0A9D2MT70_9FIRM</name>
<comment type="similarity">
    <text evidence="9">Belongs to the SecE/SEC61-gamma family.</text>
</comment>
<dbReference type="Gene3D" id="1.20.5.1030">
    <property type="entry name" value="Preprotein translocase secy subunit"/>
    <property type="match status" value="1"/>
</dbReference>
<evidence type="ECO:0000256" key="8">
    <source>
        <dbReference type="ARBA" id="ARBA00023136"/>
    </source>
</evidence>
<dbReference type="GO" id="GO:0065002">
    <property type="term" value="P:intracellular protein transmembrane transport"/>
    <property type="evidence" value="ECO:0007669"/>
    <property type="project" value="UniProtKB-UniRule"/>
</dbReference>
<comment type="subunit">
    <text evidence="9">Component of the Sec protein translocase complex. Heterotrimer consisting of SecY, SecE and SecG subunits. The heterotrimers can form oligomers, although 1 heterotrimer is thought to be able to translocate proteins. Interacts with the ribosome. Interacts with SecDF, and other proteins may be involved. Interacts with SecA.</text>
</comment>
<dbReference type="HAMAP" id="MF_00422">
    <property type="entry name" value="SecE"/>
    <property type="match status" value="1"/>
</dbReference>
<comment type="caution">
    <text evidence="10">The sequence shown here is derived from an EMBL/GenBank/DDBJ whole genome shotgun (WGS) entry which is preliminary data.</text>
</comment>
<dbReference type="GO" id="GO:0043952">
    <property type="term" value="P:protein transport by the Sec complex"/>
    <property type="evidence" value="ECO:0007669"/>
    <property type="project" value="UniProtKB-UniRule"/>
</dbReference>
<evidence type="ECO:0000256" key="5">
    <source>
        <dbReference type="ARBA" id="ARBA00022927"/>
    </source>
</evidence>
<dbReference type="InterPro" id="IPR001901">
    <property type="entry name" value="Translocase_SecE/Sec61-g"/>
</dbReference>
<keyword evidence="7 9" id="KW-0811">Translocation</keyword>
<comment type="function">
    <text evidence="9">Essential subunit of the Sec protein translocation channel SecYEG. Clamps together the 2 halves of SecY. May contact the channel plug during translocation.</text>
</comment>
<keyword evidence="4 9" id="KW-0812">Transmembrane</keyword>
<dbReference type="AlphaFoldDB" id="A0A9D2MT70"/>
<evidence type="ECO:0000313" key="10">
    <source>
        <dbReference type="EMBL" id="HJB91531.1"/>
    </source>
</evidence>